<feature type="region of interest" description="Disordered" evidence="1">
    <location>
        <begin position="128"/>
        <end position="154"/>
    </location>
</feature>
<sequence length="925" mass="99960">MVKGPQFVSICTYSYTGPGSLRKTRRKPHCDSVEVRMCSSQPSCSLSASILLHGATGPARACALLYPPESSSNGEKCSLNTTSTPINVASHAPLKLLGEGFVQREALQLADPDRFTYYQNFAESSTFSENDADECSEYDDGYEPSQSQSLDRPGRIPCNLAIRLANRSNGPPLATIMEQHSRSTLNSRVSLPSVSCATSLPNSDHVSPPCTFQKMPNHADDPELSRIAEDVSPEQDVSTIRESRLANGSGSTPPTIKTPNQTSGIAQTHTTDFHIGDTEHSTGSQRISAFFCDVLQSVQNTSRVRSSQLIQTTMIKSKDRRVRPVQCSPRSHGYQFDIAQTTYDELSNPRLRNGSTSGPSLTPLGNSQIRGRQTPSLANVKFSAEADPPLLTTLPHDSKLMTDNSPVPPLLPPSVATRSDERFASVHPVQPTPRDGAHNGDTAKVPAILSERICEMLVHNTPESVSVYPGNAASLAQCDRAIESSRNASFCSTMSTSYSGTVLGVDLDLGHELVGIQNMPHSPSPTPIAPPVWFTPQMGELEGQASMSESPAQATNDRTNTTSHSVKSFALTSLLPIAAASGVVTPNYNTPKISFYSPSGNLIQPENSSSPGTGSSEFSGSPTMATSYFYNVRSTPIHPAPPVRPALVPMTTPPVFSAPLPAHLRHHHNYRHPENSQIVSTESFVLPSPVVRGCGGIVKSPSFTPRSGSRNQYPKFNSGSYQKHHRSTWSIVHDLKFEARFYKAGLITKACMFRRPTAKGDVLHKRRVVSQCPEQEPSSNNRDSGRSGAATIVVEEKARMRPTSREHAHSKLGPLAGHTMRICFCQPYDGVGRLKHEGATDAPCIRKFRSASDGLDQARRAGERDSGTQDCELPNARVVGKQTDCTGQGEKKAAIGRTSVGARMRSEDVKVVSIEVGLRVAAMEA</sequence>
<evidence type="ECO:0000313" key="3">
    <source>
        <dbReference type="Proteomes" id="UP000002668"/>
    </source>
</evidence>
<dbReference type="VEuPathDB" id="FungiDB:LEMA_P015210.1"/>
<gene>
    <name evidence="2" type="ORF">LEMA_P015210.1</name>
</gene>
<proteinExistence type="predicted"/>
<reference evidence="3" key="1">
    <citation type="journal article" date="2011" name="Nat. Commun.">
        <title>Effector diversification within compartments of the Leptosphaeria maculans genome affected by Repeat-Induced Point mutations.</title>
        <authorList>
            <person name="Rouxel T."/>
            <person name="Grandaubert J."/>
            <person name="Hane J.K."/>
            <person name="Hoede C."/>
            <person name="van de Wouw A.P."/>
            <person name="Couloux A."/>
            <person name="Dominguez V."/>
            <person name="Anthouard V."/>
            <person name="Bally P."/>
            <person name="Bourras S."/>
            <person name="Cozijnsen A.J."/>
            <person name="Ciuffetti L.M."/>
            <person name="Degrave A."/>
            <person name="Dilmaghani A."/>
            <person name="Duret L."/>
            <person name="Fudal I."/>
            <person name="Goodwin S.B."/>
            <person name="Gout L."/>
            <person name="Glaser N."/>
            <person name="Linglin J."/>
            <person name="Kema G.H.J."/>
            <person name="Lapalu N."/>
            <person name="Lawrence C.B."/>
            <person name="May K."/>
            <person name="Meyer M."/>
            <person name="Ollivier B."/>
            <person name="Poulain J."/>
            <person name="Schoch C.L."/>
            <person name="Simon A."/>
            <person name="Spatafora J.W."/>
            <person name="Stachowiak A."/>
            <person name="Turgeon B.G."/>
            <person name="Tyler B.M."/>
            <person name="Vincent D."/>
            <person name="Weissenbach J."/>
            <person name="Amselem J."/>
            <person name="Quesneville H."/>
            <person name="Oliver R.P."/>
            <person name="Wincker P."/>
            <person name="Balesdent M.-H."/>
            <person name="Howlett B.J."/>
        </authorList>
    </citation>
    <scope>NUCLEOTIDE SEQUENCE [LARGE SCALE GENOMIC DNA]</scope>
    <source>
        <strain evidence="3">JN3 / isolate v23.1.3 / race Av1-4-5-6-7-8</strain>
    </source>
</reference>
<dbReference type="HOGENOM" id="CLU_333158_0_0_1"/>
<protein>
    <submittedName>
        <fullName evidence="2">Uncharacterized protein</fullName>
    </submittedName>
</protein>
<dbReference type="EMBL" id="FP929138">
    <property type="protein sequence ID" value="CBY00391.1"/>
    <property type="molecule type" value="Genomic_DNA"/>
</dbReference>
<dbReference type="OrthoDB" id="3800943at2759"/>
<dbReference type="AlphaFoldDB" id="E5A9Q0"/>
<keyword evidence="3" id="KW-1185">Reference proteome</keyword>
<dbReference type="InParanoid" id="E5A9Q0"/>
<feature type="region of interest" description="Disordered" evidence="1">
    <location>
        <begin position="769"/>
        <end position="789"/>
    </location>
</feature>
<feature type="compositionally biased region" description="Polar residues" evidence="1">
    <location>
        <begin position="353"/>
        <end position="371"/>
    </location>
</feature>
<evidence type="ECO:0000256" key="1">
    <source>
        <dbReference type="SAM" id="MobiDB-lite"/>
    </source>
</evidence>
<dbReference type="eggNOG" id="ENOG502T4DM">
    <property type="taxonomic scope" value="Eukaryota"/>
</dbReference>
<name>E5A9Q0_LEPMJ</name>
<feature type="compositionally biased region" description="Polar residues" evidence="1">
    <location>
        <begin position="772"/>
        <end position="782"/>
    </location>
</feature>
<dbReference type="Proteomes" id="UP000002668">
    <property type="component" value="Genome"/>
</dbReference>
<feature type="compositionally biased region" description="Acidic residues" evidence="1">
    <location>
        <begin position="130"/>
        <end position="142"/>
    </location>
</feature>
<organism evidence="3">
    <name type="scientific">Leptosphaeria maculans (strain JN3 / isolate v23.1.3 / race Av1-4-5-6-7-8)</name>
    <name type="common">Blackleg fungus</name>
    <name type="synonym">Phoma lingam</name>
    <dbReference type="NCBI Taxonomy" id="985895"/>
    <lineage>
        <taxon>Eukaryota</taxon>
        <taxon>Fungi</taxon>
        <taxon>Dikarya</taxon>
        <taxon>Ascomycota</taxon>
        <taxon>Pezizomycotina</taxon>
        <taxon>Dothideomycetes</taxon>
        <taxon>Pleosporomycetidae</taxon>
        <taxon>Pleosporales</taxon>
        <taxon>Pleosporineae</taxon>
        <taxon>Leptosphaeriaceae</taxon>
        <taxon>Plenodomus</taxon>
        <taxon>Plenodomus lingam/Leptosphaeria maculans species complex</taxon>
    </lineage>
</organism>
<feature type="compositionally biased region" description="Polar residues" evidence="1">
    <location>
        <begin position="245"/>
        <end position="265"/>
    </location>
</feature>
<feature type="region of interest" description="Disordered" evidence="1">
    <location>
        <begin position="388"/>
        <end position="441"/>
    </location>
</feature>
<feature type="region of interest" description="Disordered" evidence="1">
    <location>
        <begin position="347"/>
        <end position="371"/>
    </location>
</feature>
<evidence type="ECO:0000313" key="2">
    <source>
        <dbReference type="EMBL" id="CBY00391.1"/>
    </source>
</evidence>
<dbReference type="OMA" id="RICFCQP"/>
<accession>E5A9Q0</accession>
<dbReference type="GeneID" id="13290246"/>
<feature type="region of interest" description="Disordered" evidence="1">
    <location>
        <begin position="244"/>
        <end position="265"/>
    </location>
</feature>